<sequence>MLQNGCMSNQNGYQTFSGFGNLCVIGVPQNSFKERIGISLMYFSPSLST</sequence>
<reference evidence="1" key="1">
    <citation type="submission" date="2018-02" db="EMBL/GenBank/DDBJ databases">
        <title>Rhizophora mucronata_Transcriptome.</title>
        <authorList>
            <person name="Meera S.P."/>
            <person name="Sreeshan A."/>
            <person name="Augustine A."/>
        </authorList>
    </citation>
    <scope>NUCLEOTIDE SEQUENCE</scope>
    <source>
        <tissue evidence="1">Leaf</tissue>
    </source>
</reference>
<proteinExistence type="predicted"/>
<evidence type="ECO:0000313" key="1">
    <source>
        <dbReference type="EMBL" id="MBW86282.1"/>
    </source>
</evidence>
<protein>
    <submittedName>
        <fullName evidence="1">Uncharacterized protein</fullName>
    </submittedName>
</protein>
<name>A0A2P2IYJ8_RHIMU</name>
<dbReference type="EMBL" id="GGEC01005799">
    <property type="protein sequence ID" value="MBW86282.1"/>
    <property type="molecule type" value="Transcribed_RNA"/>
</dbReference>
<dbReference type="AlphaFoldDB" id="A0A2P2IYJ8"/>
<organism evidence="1">
    <name type="scientific">Rhizophora mucronata</name>
    <name type="common">Asiatic mangrove</name>
    <dbReference type="NCBI Taxonomy" id="61149"/>
    <lineage>
        <taxon>Eukaryota</taxon>
        <taxon>Viridiplantae</taxon>
        <taxon>Streptophyta</taxon>
        <taxon>Embryophyta</taxon>
        <taxon>Tracheophyta</taxon>
        <taxon>Spermatophyta</taxon>
        <taxon>Magnoliopsida</taxon>
        <taxon>eudicotyledons</taxon>
        <taxon>Gunneridae</taxon>
        <taxon>Pentapetalae</taxon>
        <taxon>rosids</taxon>
        <taxon>fabids</taxon>
        <taxon>Malpighiales</taxon>
        <taxon>Rhizophoraceae</taxon>
        <taxon>Rhizophora</taxon>
    </lineage>
</organism>
<accession>A0A2P2IYJ8</accession>